<evidence type="ECO:0000256" key="3">
    <source>
        <dbReference type="ARBA" id="ARBA00001947"/>
    </source>
</evidence>
<dbReference type="RefSeq" id="WP_229793259.1">
    <property type="nucleotide sequence ID" value="NZ_BMYU01000013.1"/>
</dbReference>
<evidence type="ECO:0000256" key="7">
    <source>
        <dbReference type="ARBA" id="ARBA00022670"/>
    </source>
</evidence>
<dbReference type="PROSITE" id="PS50093">
    <property type="entry name" value="PKD"/>
    <property type="match status" value="3"/>
</dbReference>
<reference evidence="17" key="1">
    <citation type="journal article" date="2019" name="Int. J. Syst. Evol. Microbiol.">
        <title>The Global Catalogue of Microorganisms (GCM) 10K type strain sequencing project: providing services to taxonomists for standard genome sequencing and annotation.</title>
        <authorList>
            <consortium name="The Broad Institute Genomics Platform"/>
            <consortium name="The Broad Institute Genome Sequencing Center for Infectious Disease"/>
            <person name="Wu L."/>
            <person name="Ma J."/>
        </authorList>
    </citation>
    <scope>NUCLEOTIDE SEQUENCE [LARGE SCALE GENOMIC DNA]</scope>
    <source>
        <strain evidence="17">KCTC 23917</strain>
    </source>
</reference>
<dbReference type="CDD" id="cd00146">
    <property type="entry name" value="PKD"/>
    <property type="match status" value="3"/>
</dbReference>
<evidence type="ECO:0000256" key="10">
    <source>
        <dbReference type="ARBA" id="ARBA00022801"/>
    </source>
</evidence>
<evidence type="ECO:0000256" key="11">
    <source>
        <dbReference type="ARBA" id="ARBA00022833"/>
    </source>
</evidence>
<evidence type="ECO:0000256" key="6">
    <source>
        <dbReference type="ARBA" id="ARBA00022525"/>
    </source>
</evidence>
<dbReference type="InterPro" id="IPR000601">
    <property type="entry name" value="PKD_dom"/>
</dbReference>
<comment type="cofactor">
    <cofactor evidence="2">
        <name>Ca(2+)</name>
        <dbReference type="ChEBI" id="CHEBI:29108"/>
    </cofactor>
</comment>
<dbReference type="EMBL" id="BMYU01000013">
    <property type="protein sequence ID" value="GGX53988.1"/>
    <property type="molecule type" value="Genomic_DNA"/>
</dbReference>
<dbReference type="Pfam" id="PF04151">
    <property type="entry name" value="PPC"/>
    <property type="match status" value="1"/>
</dbReference>
<comment type="cofactor">
    <cofactor evidence="3">
        <name>Zn(2+)</name>
        <dbReference type="ChEBI" id="CHEBI:29105"/>
    </cofactor>
</comment>
<evidence type="ECO:0000313" key="16">
    <source>
        <dbReference type="EMBL" id="GGX53988.1"/>
    </source>
</evidence>
<dbReference type="EC" id="3.4.24.3" evidence="5"/>
<evidence type="ECO:0000256" key="8">
    <source>
        <dbReference type="ARBA" id="ARBA00022723"/>
    </source>
</evidence>
<comment type="caution">
    <text evidence="16">The sequence shown here is derived from an EMBL/GenBank/DDBJ whole genome shotgun (WGS) entry which is preliminary data.</text>
</comment>
<dbReference type="InterPro" id="IPR007280">
    <property type="entry name" value="Peptidase_C_arc/bac"/>
</dbReference>
<comment type="subcellular location">
    <subcellularLocation>
        <location evidence="4">Secreted</location>
    </subcellularLocation>
</comment>
<evidence type="ECO:0000256" key="2">
    <source>
        <dbReference type="ARBA" id="ARBA00001913"/>
    </source>
</evidence>
<dbReference type="Pfam" id="PF01752">
    <property type="entry name" value="Peptidase_M9"/>
    <property type="match status" value="1"/>
</dbReference>
<dbReference type="InterPro" id="IPR002169">
    <property type="entry name" value="Peptidase_M9A/M9B"/>
</dbReference>
<dbReference type="Proteomes" id="UP000653343">
    <property type="component" value="Unassembled WGS sequence"/>
</dbReference>
<dbReference type="InterPro" id="IPR022409">
    <property type="entry name" value="PKD/Chitinase_dom"/>
</dbReference>
<evidence type="ECO:0000259" key="15">
    <source>
        <dbReference type="PROSITE" id="PS50093"/>
    </source>
</evidence>
<dbReference type="InterPro" id="IPR013661">
    <property type="entry name" value="Peptidase_M9_N_dom"/>
</dbReference>
<keyword evidence="6" id="KW-0964">Secreted</keyword>
<feature type="domain" description="PKD" evidence="15">
    <location>
        <begin position="843"/>
        <end position="927"/>
    </location>
</feature>
<evidence type="ECO:0000256" key="14">
    <source>
        <dbReference type="SAM" id="MobiDB-lite"/>
    </source>
</evidence>
<feature type="compositionally biased region" description="Polar residues" evidence="14">
    <location>
        <begin position="70"/>
        <end position="80"/>
    </location>
</feature>
<dbReference type="SUPFAM" id="SSF49299">
    <property type="entry name" value="PKD domain"/>
    <property type="match status" value="3"/>
</dbReference>
<keyword evidence="7" id="KW-0645">Protease</keyword>
<keyword evidence="10" id="KW-0378">Hydrolase</keyword>
<dbReference type="InterPro" id="IPR035986">
    <property type="entry name" value="PKD_dom_sf"/>
</dbReference>
<organism evidence="16 17">
    <name type="scientific">Undibacterium squillarum</name>
    <dbReference type="NCBI Taxonomy" id="1131567"/>
    <lineage>
        <taxon>Bacteria</taxon>
        <taxon>Pseudomonadati</taxon>
        <taxon>Pseudomonadota</taxon>
        <taxon>Betaproteobacteria</taxon>
        <taxon>Burkholderiales</taxon>
        <taxon>Oxalobacteraceae</taxon>
        <taxon>Undibacterium</taxon>
    </lineage>
</organism>
<keyword evidence="11" id="KW-0862">Zinc</keyword>
<dbReference type="Pfam" id="PF18911">
    <property type="entry name" value="PKD_4"/>
    <property type="match status" value="3"/>
</dbReference>
<keyword evidence="17" id="KW-1185">Reference proteome</keyword>
<dbReference type="Gene3D" id="1.10.390.20">
    <property type="match status" value="1"/>
</dbReference>
<accession>A0ABQ2Y2R0</accession>
<keyword evidence="9" id="KW-0732">Signal</keyword>
<dbReference type="InterPro" id="IPR013783">
    <property type="entry name" value="Ig-like_fold"/>
</dbReference>
<dbReference type="Gene3D" id="3.40.30.160">
    <property type="entry name" value="Collagenase ColT, N-terminal domain"/>
    <property type="match status" value="1"/>
</dbReference>
<evidence type="ECO:0000256" key="1">
    <source>
        <dbReference type="ARBA" id="ARBA00000424"/>
    </source>
</evidence>
<evidence type="ECO:0000256" key="9">
    <source>
        <dbReference type="ARBA" id="ARBA00022729"/>
    </source>
</evidence>
<keyword evidence="13" id="KW-0865">Zymogen</keyword>
<dbReference type="Gene3D" id="2.60.40.10">
    <property type="entry name" value="Immunoglobulins"/>
    <property type="match status" value="3"/>
</dbReference>
<name>A0ABQ2Y2R0_9BURK</name>
<dbReference type="SMART" id="SM00089">
    <property type="entry name" value="PKD"/>
    <property type="match status" value="3"/>
</dbReference>
<comment type="catalytic activity">
    <reaction evidence="1">
        <text>Digestion of native collagen in the triple helical region at Xaa-|-Gly bonds. With synthetic peptides, a preference is shown for Gly at P3 and P1', Pro and Ala at P2 and P2', and hydroxyproline, Ala or Arg at P3'.</text>
        <dbReference type="EC" id="3.4.24.3"/>
    </reaction>
</comment>
<dbReference type="Gene3D" id="2.60.120.380">
    <property type="match status" value="1"/>
</dbReference>
<keyword evidence="12" id="KW-0482">Metalloprotease</keyword>
<evidence type="ECO:0000313" key="17">
    <source>
        <dbReference type="Proteomes" id="UP000653343"/>
    </source>
</evidence>
<dbReference type="PANTHER" id="PTHR36842:SF1">
    <property type="entry name" value="PROTEIN TOLB"/>
    <property type="match status" value="1"/>
</dbReference>
<protein>
    <recommendedName>
        <fullName evidence="5">microbial collagenase</fullName>
        <ecNumber evidence="5">3.4.24.3</ecNumber>
    </recommendedName>
</protein>
<feature type="domain" description="PKD" evidence="15">
    <location>
        <begin position="670"/>
        <end position="750"/>
    </location>
</feature>
<proteinExistence type="predicted"/>
<evidence type="ECO:0000256" key="13">
    <source>
        <dbReference type="ARBA" id="ARBA00023145"/>
    </source>
</evidence>
<dbReference type="PANTHER" id="PTHR36842">
    <property type="entry name" value="PROTEIN TOLB HOMOLOG"/>
    <property type="match status" value="1"/>
</dbReference>
<sequence>MNIKNFSEARLLTMSAAVFSVFSLCGTDAFAHETHSKDMLKIYKSDSAENMTFGSHIQHKKLSPAERLPVQSSPSTNEKFDYNNKQAASLFRPSALKANQSKAEKAAAAKGLNTAAAAGCDAAAFAAASGSALVSQITSSATTCINSLFNVKGAQAASIFNESQMVTVANAFRNAAASYDGTNTSSILQLVLFLRAGYYVQYSETAVGTYGANLRSAVQSAMDAYIANANFGLINDVHGEVLSEFVTLVDSAGLNARYLNSVVKRMLTLNSSFLNYRWMRTAVNNSLTVLFRGHYNNDFKTLVQSDTSIIDTLYNFMNTNWSVLGTDNSYLVSNTGREMARFLQYPDGSALKNLTKTRVKTMLDRTTNSGITTPVWLGLGEMIDYYDKANCSYYNLCDFQSKMDAAILPIKYNCSPTLRLRAQALTQTQLQEACNIVAGEESYFHKVVKSNNTPVANDQNTQLEMVIYKDRDSYQSYAGSMFGIRTDNNGGMYLEGDPADPNNQPRFIAYQATWMLPKFEIWNLTHEYIHYLDGRFNLYGDFNAATSVPKTIWWIEGFAEYMSYSYRKLDYADAKKQADLKTYRLSEIFANVYSPDSTRIYNWGYLAARYMFEKQRDKVSSMLGYFRPGNFSSYSSYMNSIGTSLDADFANWLPCVNNPALPQCGGTPPVNNPPVTAFSASASGLTANFSNASTDSDGSITSYLWDFGDGTTSTAVNPSKTYTKAGTYTVTLKVTDNAGAVASVTKSLSVSTDQTNKPPVAAFNSTASGLTVNFTDASTDADGSIASRSWNFGDGTTSAAANPSKTYAAAGTYTVTLTVTDNAGAATTVSKTVTVKNDTANKPPVAAFSMTSNGLTYKFTDASTDADGTIASRLWNFGDGTTSAEVNPSKTYAAAGTYTVTLTVKDNAGASATVSKSVAVTSGGGSLPECSGSAEALGKNCTRSNLSATAGNYVYMYINVPAGTPKLTITTSGGTGNADLYVSTLGTWATRDYYNYGSYKTGNAESVVINNPPAGYVFVSLYATSGFSGVKVTTQY</sequence>
<evidence type="ECO:0000256" key="5">
    <source>
        <dbReference type="ARBA" id="ARBA00012653"/>
    </source>
</evidence>
<keyword evidence="8" id="KW-0479">Metal-binding</keyword>
<feature type="domain" description="PKD" evidence="15">
    <location>
        <begin position="755"/>
        <end position="835"/>
    </location>
</feature>
<gene>
    <name evidence="16" type="ORF">GCM10010946_35820</name>
</gene>
<dbReference type="Pfam" id="PF08453">
    <property type="entry name" value="Peptidase_M9_N"/>
    <property type="match status" value="1"/>
</dbReference>
<evidence type="ECO:0000256" key="12">
    <source>
        <dbReference type="ARBA" id="ARBA00023049"/>
    </source>
</evidence>
<feature type="region of interest" description="Disordered" evidence="14">
    <location>
        <begin position="56"/>
        <end position="80"/>
    </location>
</feature>
<dbReference type="PRINTS" id="PR00931">
    <property type="entry name" value="MICOLLPTASE"/>
</dbReference>
<evidence type="ECO:0000256" key="4">
    <source>
        <dbReference type="ARBA" id="ARBA00004613"/>
    </source>
</evidence>